<evidence type="ECO:0000313" key="5">
    <source>
        <dbReference type="EMBL" id="GAH60356.1"/>
    </source>
</evidence>
<dbReference type="EMBL" id="BARU01017463">
    <property type="protein sequence ID" value="GAH60356.1"/>
    <property type="molecule type" value="Genomic_DNA"/>
</dbReference>
<name>X1GR35_9ZZZZ</name>
<protein>
    <recommendedName>
        <fullName evidence="4">Transketolase-like pyrimidine-binding domain-containing protein</fullName>
    </recommendedName>
</protein>
<dbReference type="CDD" id="cd07033">
    <property type="entry name" value="TPP_PYR_DXS_TK_like"/>
    <property type="match status" value="1"/>
</dbReference>
<dbReference type="Pfam" id="PF02779">
    <property type="entry name" value="Transket_pyr"/>
    <property type="match status" value="1"/>
</dbReference>
<dbReference type="SMART" id="SM00861">
    <property type="entry name" value="Transket_pyr"/>
    <property type="match status" value="1"/>
</dbReference>
<dbReference type="SUPFAM" id="SSF52518">
    <property type="entry name" value="Thiamin diphosphate-binding fold (THDP-binding)"/>
    <property type="match status" value="1"/>
</dbReference>
<proteinExistence type="inferred from homology"/>
<comment type="caution">
    <text evidence="5">The sequence shown here is derived from an EMBL/GenBank/DDBJ whole genome shotgun (WGS) entry which is preliminary data.</text>
</comment>
<comment type="cofactor">
    <cofactor evidence="1">
        <name>thiamine diphosphate</name>
        <dbReference type="ChEBI" id="CHEBI:58937"/>
    </cofactor>
</comment>
<dbReference type="FunFam" id="3.40.50.970:FF:000129">
    <property type="entry name" value="Transketolase"/>
    <property type="match status" value="1"/>
</dbReference>
<dbReference type="Gene3D" id="3.40.50.970">
    <property type="match status" value="1"/>
</dbReference>
<dbReference type="InterPro" id="IPR029061">
    <property type="entry name" value="THDP-binding"/>
</dbReference>
<dbReference type="PANTHER" id="PTHR43825">
    <property type="entry name" value="PYRUVATE DEHYDROGENASE E1 COMPONENT"/>
    <property type="match status" value="1"/>
</dbReference>
<comment type="similarity">
    <text evidence="2">Belongs to the transketolase family.</text>
</comment>
<evidence type="ECO:0000259" key="4">
    <source>
        <dbReference type="SMART" id="SM00861"/>
    </source>
</evidence>
<evidence type="ECO:0000256" key="2">
    <source>
        <dbReference type="ARBA" id="ARBA00007131"/>
    </source>
</evidence>
<sequence>MKANRQAYGEAIVELGYKYNNLFVLDADLGAATGISKFKDTIPERYIECGIAEQNMMGIAAGLASCGKIPFPTSFAVFISMRAIEQVRNSICYPNFNVKVVATHAGIEVGPDGATHQSVEDVAIMRSLPNMSVFVPADPVATKKLHT</sequence>
<accession>X1GR35</accession>
<keyword evidence="3" id="KW-0786">Thiamine pyrophosphate</keyword>
<dbReference type="PANTHER" id="PTHR43825:SF1">
    <property type="entry name" value="TRANSKETOLASE-LIKE PYRIMIDINE-BINDING DOMAIN-CONTAINING PROTEIN"/>
    <property type="match status" value="1"/>
</dbReference>
<gene>
    <name evidence="5" type="ORF">S03H2_28967</name>
</gene>
<dbReference type="AlphaFoldDB" id="X1GR35"/>
<dbReference type="InterPro" id="IPR051157">
    <property type="entry name" value="PDH/Transketolase"/>
</dbReference>
<feature type="domain" description="Transketolase-like pyrimidine-binding" evidence="4">
    <location>
        <begin position="2"/>
        <end position="147"/>
    </location>
</feature>
<organism evidence="5">
    <name type="scientific">marine sediment metagenome</name>
    <dbReference type="NCBI Taxonomy" id="412755"/>
    <lineage>
        <taxon>unclassified sequences</taxon>
        <taxon>metagenomes</taxon>
        <taxon>ecological metagenomes</taxon>
    </lineage>
</organism>
<dbReference type="InterPro" id="IPR005475">
    <property type="entry name" value="Transketolase-like_Pyr-bd"/>
</dbReference>
<evidence type="ECO:0000256" key="1">
    <source>
        <dbReference type="ARBA" id="ARBA00001964"/>
    </source>
</evidence>
<reference evidence="5" key="1">
    <citation type="journal article" date="2014" name="Front. Microbiol.">
        <title>High frequency of phylogenetically diverse reductive dehalogenase-homologous genes in deep subseafloor sedimentary metagenomes.</title>
        <authorList>
            <person name="Kawai M."/>
            <person name="Futagami T."/>
            <person name="Toyoda A."/>
            <person name="Takaki Y."/>
            <person name="Nishi S."/>
            <person name="Hori S."/>
            <person name="Arai W."/>
            <person name="Tsubouchi T."/>
            <person name="Morono Y."/>
            <person name="Uchiyama I."/>
            <person name="Ito T."/>
            <person name="Fujiyama A."/>
            <person name="Inagaki F."/>
            <person name="Takami H."/>
        </authorList>
    </citation>
    <scope>NUCLEOTIDE SEQUENCE</scope>
    <source>
        <strain evidence="5">Expedition CK06-06</strain>
    </source>
</reference>
<evidence type="ECO:0000256" key="3">
    <source>
        <dbReference type="ARBA" id="ARBA00023052"/>
    </source>
</evidence>